<dbReference type="Pfam" id="PF00984">
    <property type="entry name" value="UDPG_MGDP_dh"/>
    <property type="match status" value="1"/>
</dbReference>
<dbReference type="SUPFAM" id="SSF48179">
    <property type="entry name" value="6-phosphogluconate dehydrogenase C-terminal domain-like"/>
    <property type="match status" value="1"/>
</dbReference>
<protein>
    <recommendedName>
        <fullName evidence="3 7">UDP-glucose 6-dehydrogenase</fullName>
        <ecNumber evidence="3 7">1.1.1.22</ecNumber>
    </recommendedName>
</protein>
<dbReference type="Gene3D" id="1.20.5.100">
    <property type="entry name" value="Cytochrome c1, transmembrane anchor, C-terminal"/>
    <property type="match status" value="1"/>
</dbReference>
<evidence type="ECO:0000256" key="4">
    <source>
        <dbReference type="ARBA" id="ARBA00023002"/>
    </source>
</evidence>
<dbReference type="GO" id="GO:0000271">
    <property type="term" value="P:polysaccharide biosynthetic process"/>
    <property type="evidence" value="ECO:0007669"/>
    <property type="project" value="InterPro"/>
</dbReference>
<feature type="binding site" evidence="10">
    <location>
        <position position="348"/>
    </location>
    <ligand>
        <name>NAD(+)</name>
        <dbReference type="ChEBI" id="CHEBI:57540"/>
    </ligand>
</feature>
<feature type="binding site" evidence="10">
    <location>
        <position position="84"/>
    </location>
    <ligand>
        <name>NAD(+)</name>
        <dbReference type="ChEBI" id="CHEBI:57540"/>
    </ligand>
</feature>
<dbReference type="InterPro" id="IPR008927">
    <property type="entry name" value="6-PGluconate_DH-like_C_sf"/>
</dbReference>
<dbReference type="PIRSF" id="PIRSF000124">
    <property type="entry name" value="UDPglc_GDPman_dh"/>
    <property type="match status" value="1"/>
</dbReference>
<evidence type="ECO:0000256" key="2">
    <source>
        <dbReference type="ARBA" id="ARBA00006601"/>
    </source>
</evidence>
<dbReference type="Proteomes" id="UP000639396">
    <property type="component" value="Unassembled WGS sequence"/>
</dbReference>
<comment type="catalytic activity">
    <reaction evidence="6 7">
        <text>UDP-alpha-D-glucose + 2 NAD(+) + H2O = UDP-alpha-D-glucuronate + 2 NADH + 3 H(+)</text>
        <dbReference type="Rhea" id="RHEA:23596"/>
        <dbReference type="ChEBI" id="CHEBI:15377"/>
        <dbReference type="ChEBI" id="CHEBI:15378"/>
        <dbReference type="ChEBI" id="CHEBI:57540"/>
        <dbReference type="ChEBI" id="CHEBI:57945"/>
        <dbReference type="ChEBI" id="CHEBI:58052"/>
        <dbReference type="ChEBI" id="CHEBI:58885"/>
        <dbReference type="EC" id="1.1.1.22"/>
    </reaction>
</comment>
<dbReference type="GO" id="GO:0003979">
    <property type="term" value="F:UDP-glucose 6-dehydrogenase activity"/>
    <property type="evidence" value="ECO:0007669"/>
    <property type="project" value="UniProtKB-EC"/>
</dbReference>
<keyword evidence="5 7" id="KW-0520">NAD</keyword>
<dbReference type="RefSeq" id="WP_190932122.1">
    <property type="nucleotide sequence ID" value="NZ_JACXJA010000061.1"/>
</dbReference>
<reference evidence="12" key="1">
    <citation type="submission" date="2020-09" db="EMBL/GenBank/DDBJ databases">
        <title>A novel bacterium of genus Paenibacillus, isolated from South China Sea.</title>
        <authorList>
            <person name="Huang H."/>
            <person name="Mo K."/>
            <person name="Hu Y."/>
        </authorList>
    </citation>
    <scope>NUCLEOTIDE SEQUENCE</scope>
    <source>
        <strain evidence="12">IB182363</strain>
    </source>
</reference>
<evidence type="ECO:0000256" key="8">
    <source>
        <dbReference type="PIRSR" id="PIRSR500134-1"/>
    </source>
</evidence>
<evidence type="ECO:0000256" key="9">
    <source>
        <dbReference type="PIRSR" id="PIRSR500134-2"/>
    </source>
</evidence>
<feature type="binding site" evidence="10">
    <location>
        <position position="158"/>
    </location>
    <ligand>
        <name>NAD(+)</name>
        <dbReference type="ChEBI" id="CHEBI:57540"/>
    </ligand>
</feature>
<feature type="binding site" evidence="10">
    <location>
        <position position="35"/>
    </location>
    <ligand>
        <name>NAD(+)</name>
        <dbReference type="ChEBI" id="CHEBI:57540"/>
    </ligand>
</feature>
<feature type="active site" description="Nucleophile" evidence="8">
    <location>
        <position position="281"/>
    </location>
</feature>
<dbReference type="PANTHER" id="PTHR43750">
    <property type="entry name" value="UDP-GLUCOSE 6-DEHYDROGENASE TUAD"/>
    <property type="match status" value="1"/>
</dbReference>
<feature type="binding site" evidence="10">
    <location>
        <position position="284"/>
    </location>
    <ligand>
        <name>NAD(+)</name>
        <dbReference type="ChEBI" id="CHEBI:57540"/>
    </ligand>
</feature>
<evidence type="ECO:0000256" key="1">
    <source>
        <dbReference type="ARBA" id="ARBA00004701"/>
    </source>
</evidence>
<dbReference type="Gene3D" id="3.40.50.720">
    <property type="entry name" value="NAD(P)-binding Rossmann-like Domain"/>
    <property type="match status" value="2"/>
</dbReference>
<gene>
    <name evidence="12" type="ORF">IDH45_31495</name>
</gene>
<dbReference type="InterPro" id="IPR014026">
    <property type="entry name" value="UDP-Glc/GDP-Man_DH_dimer"/>
</dbReference>
<evidence type="ECO:0000256" key="5">
    <source>
        <dbReference type="ARBA" id="ARBA00023027"/>
    </source>
</evidence>
<accession>A0A927CF97</accession>
<dbReference type="InterPro" id="IPR017476">
    <property type="entry name" value="UDP-Glc/GDP-Man"/>
</dbReference>
<feature type="domain" description="UDP-glucose/GDP-mannose dehydrogenase C-terminal" evidence="11">
    <location>
        <begin position="334"/>
        <end position="437"/>
    </location>
</feature>
<dbReference type="EMBL" id="JACXJA010000061">
    <property type="protein sequence ID" value="MBD2866505.1"/>
    <property type="molecule type" value="Genomic_DNA"/>
</dbReference>
<evidence type="ECO:0000256" key="10">
    <source>
        <dbReference type="PIRSR" id="PIRSR500134-3"/>
    </source>
</evidence>
<dbReference type="EC" id="1.1.1.22" evidence="3 7"/>
<dbReference type="SUPFAM" id="SSF52413">
    <property type="entry name" value="UDP-glucose/GDP-mannose dehydrogenase C-terminal domain"/>
    <property type="match status" value="1"/>
</dbReference>
<dbReference type="InterPro" id="IPR001732">
    <property type="entry name" value="UDP-Glc/GDP-Man_DH_N"/>
</dbReference>
<evidence type="ECO:0000256" key="3">
    <source>
        <dbReference type="ARBA" id="ARBA00012954"/>
    </source>
</evidence>
<dbReference type="AlphaFoldDB" id="A0A927CF97"/>
<proteinExistence type="inferred from homology"/>
<evidence type="ECO:0000256" key="6">
    <source>
        <dbReference type="ARBA" id="ARBA00047473"/>
    </source>
</evidence>
<dbReference type="InterPro" id="IPR036220">
    <property type="entry name" value="UDP-Glc/GDP-Man_DH_C_sf"/>
</dbReference>
<dbReference type="PIRSF" id="PIRSF500134">
    <property type="entry name" value="UDPglc_DH_bac"/>
    <property type="match status" value="1"/>
</dbReference>
<dbReference type="GO" id="GO:0051287">
    <property type="term" value="F:NAD binding"/>
    <property type="evidence" value="ECO:0007669"/>
    <property type="project" value="InterPro"/>
</dbReference>
<keyword evidence="4 7" id="KW-0560">Oxidoreductase</keyword>
<dbReference type="SUPFAM" id="SSF51735">
    <property type="entry name" value="NAD(P)-binding Rossmann-fold domains"/>
    <property type="match status" value="1"/>
</dbReference>
<dbReference type="SMART" id="SM00984">
    <property type="entry name" value="UDPG_MGDP_dh_C"/>
    <property type="match status" value="1"/>
</dbReference>
<dbReference type="PANTHER" id="PTHR43750:SF3">
    <property type="entry name" value="UDP-GLUCOSE 6-DEHYDROGENASE TUAD"/>
    <property type="match status" value="1"/>
</dbReference>
<comment type="similarity">
    <text evidence="2 7">Belongs to the UDP-glucose/GDP-mannose dehydrogenase family.</text>
</comment>
<evidence type="ECO:0000313" key="12">
    <source>
        <dbReference type="EMBL" id="MBD2866505.1"/>
    </source>
</evidence>
<keyword evidence="13" id="KW-1185">Reference proteome</keyword>
<dbReference type="Pfam" id="PF03720">
    <property type="entry name" value="UDPG_MGDP_dh_C"/>
    <property type="match status" value="1"/>
</dbReference>
<dbReference type="InterPro" id="IPR036291">
    <property type="entry name" value="NAD(P)-bd_dom_sf"/>
</dbReference>
<feature type="binding site" evidence="9">
    <location>
        <position position="341"/>
    </location>
    <ligand>
        <name>substrate</name>
    </ligand>
</feature>
<dbReference type="Pfam" id="PF03721">
    <property type="entry name" value="UDPG_MGDP_dh_N"/>
    <property type="match status" value="1"/>
</dbReference>
<evidence type="ECO:0000256" key="7">
    <source>
        <dbReference type="PIRNR" id="PIRNR000124"/>
    </source>
</evidence>
<feature type="binding site" evidence="10">
    <location>
        <position position="121"/>
    </location>
    <ligand>
        <name>NAD(+)</name>
        <dbReference type="ChEBI" id="CHEBI:57540"/>
    </ligand>
</feature>
<sequence length="454" mass="50271">MRVLIVGSGYVGLTTGSALAYLGHQVTLLDINEERIMRLKDGEIPIHERGLAEVIGESRQNIEFIARWEEFDSSVDIVIVAVGTPNKGNGDVDLTYVEVVAKAIGERLTADSDPVVINKSTVPIGSARRVKTIIEQEMKKRDIHKQIDVASNPEFLREGEALFDTFYPDRIVIGVESDKAKNRLINLYQPLLEQTFTPPVSVRRPEGLTLPHMITTSPTSAELIKYAANSFLAMKISFINEFAGLAELVGADINEVAKGIGQDKRIGSRFLNAGIGWGGSCFGKDTAAIMYTANQYNFEMPLVQAAIKTNYKQRESIIRKLQSELKVLRGSTIGILGLAFKPNTDDLRDAPSLDIIRGLLELGANVKVYDPIAMANCKRLYPDLIISYASSSEELFEDCHAVVLITEWEEFLHLPYSRIAERMRTKLIVDGRNVLDKEGIVRAGITYKGIGRGE</sequence>
<evidence type="ECO:0000259" key="11">
    <source>
        <dbReference type="SMART" id="SM00984"/>
    </source>
</evidence>
<comment type="pathway">
    <text evidence="1">Nucleotide-sugar biosynthesis; UDP-alpha-D-glucuronate biosynthesis; UDP-alpha-D-glucuronate from UDP-alpha-D-glucose: step 1/1.</text>
</comment>
<evidence type="ECO:0000313" key="13">
    <source>
        <dbReference type="Proteomes" id="UP000639396"/>
    </source>
</evidence>
<feature type="binding site" evidence="9">
    <location>
        <begin position="155"/>
        <end position="158"/>
    </location>
    <ligand>
        <name>substrate</name>
    </ligand>
</feature>
<organism evidence="12 13">
    <name type="scientific">Paenibacillus oceani</name>
    <dbReference type="NCBI Taxonomy" id="2772510"/>
    <lineage>
        <taxon>Bacteria</taxon>
        <taxon>Bacillati</taxon>
        <taxon>Bacillota</taxon>
        <taxon>Bacilli</taxon>
        <taxon>Bacillales</taxon>
        <taxon>Paenibacillaceae</taxon>
        <taxon>Paenibacillus</taxon>
    </lineage>
</organism>
<feature type="binding site" evidence="9">
    <location>
        <begin position="270"/>
        <end position="274"/>
    </location>
    <ligand>
        <name>substrate</name>
    </ligand>
</feature>
<name>A0A927CF97_9BACL</name>
<feature type="binding site" evidence="10">
    <location>
        <position position="30"/>
    </location>
    <ligand>
        <name>NAD(+)</name>
        <dbReference type="ChEBI" id="CHEBI:57540"/>
    </ligand>
</feature>
<dbReference type="NCBIfam" id="TIGR03026">
    <property type="entry name" value="NDP-sugDHase"/>
    <property type="match status" value="1"/>
</dbReference>
<comment type="caution">
    <text evidence="12">The sequence shown here is derived from an EMBL/GenBank/DDBJ whole genome shotgun (WGS) entry which is preliminary data.</text>
</comment>
<dbReference type="InterPro" id="IPR014027">
    <property type="entry name" value="UDP-Glc/GDP-Man_DH_C"/>
</dbReference>
<feature type="binding site" evidence="9">
    <location>
        <position position="225"/>
    </location>
    <ligand>
        <name>substrate</name>
    </ligand>
</feature>
<feature type="binding site" evidence="9">
    <location>
        <position position="278"/>
    </location>
    <ligand>
        <name>substrate</name>
    </ligand>
</feature>
<dbReference type="InterPro" id="IPR028357">
    <property type="entry name" value="UDPglc_DH_bac"/>
</dbReference>